<name>A0A0K2SPT8_LIMPI</name>
<gene>
    <name evidence="6" type="ORF">LIP_3010</name>
</gene>
<dbReference type="STRING" id="1555112.LIP_3010"/>
<dbReference type="EMBL" id="AP014924">
    <property type="protein sequence ID" value="BAS28839.1"/>
    <property type="molecule type" value="Genomic_DNA"/>
</dbReference>
<dbReference type="InterPro" id="IPR036038">
    <property type="entry name" value="Aminotransferase-like"/>
</dbReference>
<proteinExistence type="inferred from homology"/>
<reference evidence="7" key="1">
    <citation type="submission" date="2015-07" db="EMBL/GenBank/DDBJ databases">
        <title>Complete genome sequence and phylogenetic analysis of Limnochorda pilosa.</title>
        <authorList>
            <person name="Watanabe M."/>
            <person name="Kojima H."/>
            <person name="Fukui M."/>
        </authorList>
    </citation>
    <scope>NUCLEOTIDE SEQUENCE [LARGE SCALE GENOMIC DNA]</scope>
    <source>
        <strain evidence="7">HC45</strain>
    </source>
</reference>
<dbReference type="PROSITE" id="PS00770">
    <property type="entry name" value="AA_TRANSFER_CLASS_4"/>
    <property type="match status" value="1"/>
</dbReference>
<dbReference type="Pfam" id="PF01063">
    <property type="entry name" value="Aminotran_4"/>
    <property type="match status" value="1"/>
</dbReference>
<dbReference type="InterPro" id="IPR043132">
    <property type="entry name" value="BCAT-like_C"/>
</dbReference>
<dbReference type="CDD" id="cd01558">
    <property type="entry name" value="D-AAT_like"/>
    <property type="match status" value="1"/>
</dbReference>
<dbReference type="GO" id="GO:0046394">
    <property type="term" value="P:carboxylic acid biosynthetic process"/>
    <property type="evidence" value="ECO:0007669"/>
    <property type="project" value="UniProtKB-ARBA"/>
</dbReference>
<evidence type="ECO:0000256" key="5">
    <source>
        <dbReference type="RuleBase" id="RU004516"/>
    </source>
</evidence>
<dbReference type="OrthoDB" id="9805628at2"/>
<dbReference type="PANTHER" id="PTHR42743:SF10">
    <property type="entry name" value="D-ALANINE AMINOTRANSFERASE"/>
    <property type="match status" value="1"/>
</dbReference>
<dbReference type="Gene3D" id="3.20.10.10">
    <property type="entry name" value="D-amino Acid Aminotransferase, subunit A, domain 2"/>
    <property type="match status" value="1"/>
</dbReference>
<keyword evidence="3 5" id="KW-0663">Pyridoxal phosphate</keyword>
<dbReference type="KEGG" id="lpil:LIP_3010"/>
<keyword evidence="6" id="KW-0808">Transferase</keyword>
<evidence type="ECO:0000313" key="6">
    <source>
        <dbReference type="EMBL" id="BAS28839.1"/>
    </source>
</evidence>
<dbReference type="AlphaFoldDB" id="A0A0K2SPT8"/>
<evidence type="ECO:0000256" key="3">
    <source>
        <dbReference type="ARBA" id="ARBA00022898"/>
    </source>
</evidence>
<protein>
    <submittedName>
        <fullName evidence="6">D-alanine aminotransferase</fullName>
    </submittedName>
</protein>
<dbReference type="InterPro" id="IPR050571">
    <property type="entry name" value="Class-IV_PLP-Dep_Aminotrnsfr"/>
</dbReference>
<dbReference type="InterPro" id="IPR018300">
    <property type="entry name" value="Aminotrans_IV_CS"/>
</dbReference>
<keyword evidence="6" id="KW-0032">Aminotransferase</keyword>
<organism evidence="6 7">
    <name type="scientific">Limnochorda pilosa</name>
    <dbReference type="NCBI Taxonomy" id="1555112"/>
    <lineage>
        <taxon>Bacteria</taxon>
        <taxon>Bacillati</taxon>
        <taxon>Bacillota</taxon>
        <taxon>Limnochordia</taxon>
        <taxon>Limnochordales</taxon>
        <taxon>Limnochordaceae</taxon>
        <taxon>Limnochorda</taxon>
    </lineage>
</organism>
<evidence type="ECO:0000313" key="7">
    <source>
        <dbReference type="Proteomes" id="UP000065807"/>
    </source>
</evidence>
<accession>A0A0K2SPT8</accession>
<dbReference type="SUPFAM" id="SSF56752">
    <property type="entry name" value="D-aminoacid aminotransferase-like PLP-dependent enzymes"/>
    <property type="match status" value="1"/>
</dbReference>
<dbReference type="Gene3D" id="3.30.470.10">
    <property type="match status" value="1"/>
</dbReference>
<evidence type="ECO:0000256" key="2">
    <source>
        <dbReference type="ARBA" id="ARBA00009320"/>
    </source>
</evidence>
<dbReference type="GO" id="GO:0008652">
    <property type="term" value="P:amino acid biosynthetic process"/>
    <property type="evidence" value="ECO:0007669"/>
    <property type="project" value="UniProtKB-ARBA"/>
</dbReference>
<dbReference type="GO" id="GO:0005829">
    <property type="term" value="C:cytosol"/>
    <property type="evidence" value="ECO:0007669"/>
    <property type="project" value="TreeGrafter"/>
</dbReference>
<comment type="similarity">
    <text evidence="2 4">Belongs to the class-IV pyridoxal-phosphate-dependent aminotransferase family.</text>
</comment>
<evidence type="ECO:0000256" key="4">
    <source>
        <dbReference type="RuleBase" id="RU004106"/>
    </source>
</evidence>
<comment type="cofactor">
    <cofactor evidence="1 5">
        <name>pyridoxal 5'-phosphate</name>
        <dbReference type="ChEBI" id="CHEBI:597326"/>
    </cofactor>
</comment>
<reference evidence="7" key="2">
    <citation type="journal article" date="2016" name="Int. J. Syst. Evol. Microbiol.">
        <title>Complete genome sequence and cell structure of Limnochorda pilosa, a Gram-negative spore-former within the phylum Firmicutes.</title>
        <authorList>
            <person name="Watanabe M."/>
            <person name="Kojima H."/>
            <person name="Fukui M."/>
        </authorList>
    </citation>
    <scope>NUCLEOTIDE SEQUENCE [LARGE SCALE GENOMIC DNA]</scope>
    <source>
        <strain evidence="7">HC45</strain>
    </source>
</reference>
<dbReference type="FunFam" id="3.20.10.10:FF:000002">
    <property type="entry name" value="D-alanine aminotransferase"/>
    <property type="match status" value="1"/>
</dbReference>
<sequence length="283" mass="31274">MVGEWVYLNGEFKPYDEACLSVEDRGFLFADGIYEVIYVHRGRAFRMEDHLARLQRSAAAVRLELPRPAADLEAAAGALTARNGLEAEEATVYLELTRGSAPRQHAFPAQPRPTLLMIARKAHRPEPEKLERGVSVITVPDERWHWCHVKSVGLLPNVLAKQQAVESGAFEAVFVRDGRVTEGSSTNLFAVFDGVLWTHPADRWILGGVTRSVVLELAGRLEITVREEAVEASRLGRADELFLTGTTTTVLPVVRVDGRAVGSGEPGPLTRRLQEAYLQELEA</sequence>
<dbReference type="InterPro" id="IPR001544">
    <property type="entry name" value="Aminotrans_IV"/>
</dbReference>
<evidence type="ECO:0000256" key="1">
    <source>
        <dbReference type="ARBA" id="ARBA00001933"/>
    </source>
</evidence>
<keyword evidence="7" id="KW-1185">Reference proteome</keyword>
<dbReference type="PANTHER" id="PTHR42743">
    <property type="entry name" value="AMINO-ACID AMINOTRANSFERASE"/>
    <property type="match status" value="1"/>
</dbReference>
<dbReference type="GO" id="GO:0008483">
    <property type="term" value="F:transaminase activity"/>
    <property type="evidence" value="ECO:0007669"/>
    <property type="project" value="UniProtKB-KW"/>
</dbReference>
<dbReference type="InterPro" id="IPR043131">
    <property type="entry name" value="BCAT-like_N"/>
</dbReference>
<dbReference type="PATRIC" id="fig|1555112.3.peg.3057"/>
<dbReference type="Proteomes" id="UP000065807">
    <property type="component" value="Chromosome"/>
</dbReference>